<keyword evidence="9" id="KW-1185">Reference proteome</keyword>
<dbReference type="RefSeq" id="WP_217155736.1">
    <property type="nucleotide sequence ID" value="NZ_VOMB01000010.1"/>
</dbReference>
<evidence type="ECO:0000259" key="7">
    <source>
        <dbReference type="Pfam" id="PF04545"/>
    </source>
</evidence>
<dbReference type="PANTHER" id="PTHR43133:SF52">
    <property type="entry name" value="ECF RNA POLYMERASE SIGMA FACTOR SIGL"/>
    <property type="match status" value="1"/>
</dbReference>
<organism evidence="8 9">
    <name type="scientific">[Mycobacterium] fortunisiensis</name>
    <dbReference type="NCBI Taxonomy" id="2600579"/>
    <lineage>
        <taxon>Bacteria</taxon>
        <taxon>Bacillati</taxon>
        <taxon>Actinomycetota</taxon>
        <taxon>Actinomycetes</taxon>
        <taxon>Mycobacteriales</taxon>
        <taxon>Mycobacteriaceae</taxon>
        <taxon>Mycolicibacterium</taxon>
    </lineage>
</organism>
<dbReference type="InterPro" id="IPR007627">
    <property type="entry name" value="RNA_pol_sigma70_r2"/>
</dbReference>
<dbReference type="Pfam" id="PF04542">
    <property type="entry name" value="Sigma70_r2"/>
    <property type="match status" value="1"/>
</dbReference>
<accession>A0ABS6KJG7</accession>
<gene>
    <name evidence="8" type="ORF">FR943_07710</name>
</gene>
<evidence type="ECO:0000313" key="8">
    <source>
        <dbReference type="EMBL" id="MBU9763725.1"/>
    </source>
</evidence>
<dbReference type="Pfam" id="PF04545">
    <property type="entry name" value="Sigma70_r4"/>
    <property type="match status" value="1"/>
</dbReference>
<keyword evidence="2" id="KW-0731">Sigma factor</keyword>
<feature type="domain" description="RNA polymerase sigma-70 region 4" evidence="7">
    <location>
        <begin position="150"/>
        <end position="198"/>
    </location>
</feature>
<evidence type="ECO:0000256" key="2">
    <source>
        <dbReference type="ARBA" id="ARBA00023082"/>
    </source>
</evidence>
<dbReference type="PANTHER" id="PTHR43133">
    <property type="entry name" value="RNA POLYMERASE ECF-TYPE SIGMA FACTO"/>
    <property type="match status" value="1"/>
</dbReference>
<dbReference type="CDD" id="cd06171">
    <property type="entry name" value="Sigma70_r4"/>
    <property type="match status" value="1"/>
</dbReference>
<name>A0ABS6KJG7_9MYCO</name>
<comment type="caution">
    <text evidence="8">The sequence shown here is derived from an EMBL/GenBank/DDBJ whole genome shotgun (WGS) entry which is preliminary data.</text>
</comment>
<sequence>MDDPETAMMRALYDEHAAALWRYALRLTGDRARAEDVVQETLLRAWRHRPDGLHASAQSQPDGLRASAHPQPDGLRASAHPADAAPGYDRSPRAWLFTVARNMIIDERRSARFRNETGVADPEQVADHAGTSGVPDQVDTALDRILLSTALGELSAEHRAVVRRAYYQGWSTGQIAEDLQIPEGTVKSRLHYAVRALRLNLQEMGVTR</sequence>
<dbReference type="NCBIfam" id="TIGR02937">
    <property type="entry name" value="sigma70-ECF"/>
    <property type="match status" value="1"/>
</dbReference>
<dbReference type="InterPro" id="IPR007630">
    <property type="entry name" value="RNA_pol_sigma70_r4"/>
</dbReference>
<protein>
    <submittedName>
        <fullName evidence="8">Sigma-70 family RNA polymerase sigma factor</fullName>
    </submittedName>
</protein>
<evidence type="ECO:0000256" key="1">
    <source>
        <dbReference type="ARBA" id="ARBA00023015"/>
    </source>
</evidence>
<evidence type="ECO:0000256" key="5">
    <source>
        <dbReference type="SAM" id="MobiDB-lite"/>
    </source>
</evidence>
<evidence type="ECO:0000313" key="9">
    <source>
        <dbReference type="Proteomes" id="UP000812982"/>
    </source>
</evidence>
<proteinExistence type="predicted"/>
<reference evidence="8 9" key="1">
    <citation type="journal article" date="2021" name="Sci. Rep.">
        <title>Phenotypic and genomic hallmarks of a novel, potentially pathogenic rapidly growing Mycobacterium species related to the Mycobacterium fortuitum complex.</title>
        <authorList>
            <person name="Gharbi R."/>
            <person name="Khanna V."/>
            <person name="Frigui W."/>
            <person name="Mhenni B."/>
            <person name="Brosch R."/>
            <person name="Mardassi H."/>
        </authorList>
    </citation>
    <scope>NUCLEOTIDE SEQUENCE [LARGE SCALE GENOMIC DNA]</scope>
    <source>
        <strain evidence="8 9">TNTM28</strain>
    </source>
</reference>
<dbReference type="Proteomes" id="UP000812982">
    <property type="component" value="Unassembled WGS sequence"/>
</dbReference>
<dbReference type="EMBL" id="VOMB01000010">
    <property type="protein sequence ID" value="MBU9763725.1"/>
    <property type="molecule type" value="Genomic_DNA"/>
</dbReference>
<evidence type="ECO:0000259" key="6">
    <source>
        <dbReference type="Pfam" id="PF04542"/>
    </source>
</evidence>
<feature type="region of interest" description="Disordered" evidence="5">
    <location>
        <begin position="53"/>
        <end position="86"/>
    </location>
</feature>
<dbReference type="InterPro" id="IPR039425">
    <property type="entry name" value="RNA_pol_sigma-70-like"/>
</dbReference>
<keyword evidence="3" id="KW-0238">DNA-binding</keyword>
<feature type="domain" description="RNA polymerase sigma-70 region 2" evidence="6">
    <location>
        <begin position="12"/>
        <end position="50"/>
    </location>
</feature>
<keyword evidence="1" id="KW-0805">Transcription regulation</keyword>
<keyword evidence="4" id="KW-0804">Transcription</keyword>
<evidence type="ECO:0000256" key="4">
    <source>
        <dbReference type="ARBA" id="ARBA00023163"/>
    </source>
</evidence>
<evidence type="ECO:0000256" key="3">
    <source>
        <dbReference type="ARBA" id="ARBA00023125"/>
    </source>
</evidence>
<dbReference type="InterPro" id="IPR014284">
    <property type="entry name" value="RNA_pol_sigma-70_dom"/>
</dbReference>